<dbReference type="HOGENOM" id="CLU_3170307_0_0_9"/>
<evidence type="ECO:0000313" key="2">
    <source>
        <dbReference type="Proteomes" id="UP000003671"/>
    </source>
</evidence>
<dbReference type="Proteomes" id="UP000003671">
    <property type="component" value="Unassembled WGS sequence"/>
</dbReference>
<evidence type="ECO:0000313" key="1">
    <source>
        <dbReference type="EMBL" id="EEX68339.1"/>
    </source>
</evidence>
<organism evidence="1 2">
    <name type="scientific">Mitsuokella multacida DSM 20544</name>
    <dbReference type="NCBI Taxonomy" id="500635"/>
    <lineage>
        <taxon>Bacteria</taxon>
        <taxon>Bacillati</taxon>
        <taxon>Bacillota</taxon>
        <taxon>Negativicutes</taxon>
        <taxon>Selenomonadales</taxon>
        <taxon>Selenomonadaceae</taxon>
        <taxon>Mitsuokella</taxon>
    </lineage>
</organism>
<gene>
    <name evidence="1" type="ORF">MITSMUL_05342</name>
</gene>
<accession>C9KQ34</accession>
<dbReference type="EMBL" id="ABWK02000020">
    <property type="protein sequence ID" value="EEX68339.1"/>
    <property type="molecule type" value="Genomic_DNA"/>
</dbReference>
<proteinExistence type="predicted"/>
<reference evidence="1" key="1">
    <citation type="submission" date="2009-09" db="EMBL/GenBank/DDBJ databases">
        <authorList>
            <person name="Weinstock G."/>
            <person name="Sodergren E."/>
            <person name="Clifton S."/>
            <person name="Fulton L."/>
            <person name="Fulton B."/>
            <person name="Courtney L."/>
            <person name="Fronick C."/>
            <person name="Harrison M."/>
            <person name="Strong C."/>
            <person name="Farmer C."/>
            <person name="Delahaunty K."/>
            <person name="Markovic C."/>
            <person name="Hall O."/>
            <person name="Minx P."/>
            <person name="Tomlinson C."/>
            <person name="Mitreva M."/>
            <person name="Nelson J."/>
            <person name="Hou S."/>
            <person name="Wollam A."/>
            <person name="Pepin K.H."/>
            <person name="Johnson M."/>
            <person name="Bhonagiri V."/>
            <person name="Nash W.E."/>
            <person name="Warren W."/>
            <person name="Chinwalla A."/>
            <person name="Mardis E.R."/>
            <person name="Wilson R.K."/>
        </authorList>
    </citation>
    <scope>NUCLEOTIDE SEQUENCE [LARGE SCALE GENOMIC DNA]</scope>
    <source>
        <strain evidence="1">DSM 20544</strain>
    </source>
</reference>
<dbReference type="AlphaFoldDB" id="C9KQ34"/>
<name>C9KQ34_9FIRM</name>
<comment type="caution">
    <text evidence="1">The sequence shown here is derived from an EMBL/GenBank/DDBJ whole genome shotgun (WGS) entry which is preliminary data.</text>
</comment>
<sequence length="47" mass="5382">MSPCLSLKHINYTCFIVQPYNSKENISCQYVYTIKIPLPKGAVYKGK</sequence>
<protein>
    <submittedName>
        <fullName evidence="1">Uncharacterized protein</fullName>
    </submittedName>
</protein>
<keyword evidence="2" id="KW-1185">Reference proteome</keyword>